<dbReference type="GO" id="GO:0071897">
    <property type="term" value="P:DNA biosynthetic process"/>
    <property type="evidence" value="ECO:0007669"/>
    <property type="project" value="UniProtKB-KW"/>
</dbReference>
<organism evidence="16 17">
    <name type="scientific">Moorella mulderi DSM 14980</name>
    <dbReference type="NCBI Taxonomy" id="1122241"/>
    <lineage>
        <taxon>Bacteria</taxon>
        <taxon>Bacillati</taxon>
        <taxon>Bacillota</taxon>
        <taxon>Clostridia</taxon>
        <taxon>Neomoorellales</taxon>
        <taxon>Neomoorellaceae</taxon>
        <taxon>Neomoorella</taxon>
    </lineage>
</organism>
<sequence length="1159" mass="127991">MDKVDNYVDNFLLCQYMDGDRMKLTDNARLILEKRYLKKENGVPVETPEEMFRRVARAVAGAEKIFNPALTEEQLEDISLRFYQLMTSWDFLPNSPTLMNAGRELGQLSACFVLPVEDSMEAIFTAVKDAALIHKSGGGTGFSFSRLRPKNSPVRSTGGVASGPVSFMKVFNAATEAIKQGGTRRGANMGILRVDHPDILEFISCKENNNELTNFNISVGLTKEFMEALARDDYYELKFGGKVYQKLKAQQVFEEIVNHAWANGEPGIIFLDRLNEDNPTPELGEIEATNPCVTGDTWVTTSEGPRQVWELVGRPFTAVVNGRPYATDKEGFFKTATKPVVSLHTREGYSVRLTADHRVLRVVDRTRYRIASEWVPVKELKPGDQILLHNHRPLAGWPGELTEGEGYLLGLLVGDGVLKKDSAILSVWAREKAVGDLQAEDGTASVMKLALSYARALPHRSDFTGWMAVKGRDEFRLKSASLKMLAGRMGMGPGVKTVTPAIERASSDGYRGFLRGLFDCDASVQGSQQKGVSIRLAQSNLDLLRTVQRMLLRLGIASTIYAERRPAGSRPLPDGKGGTREYEIKAQHELVISGDNLAFFAERIGFGDVDKARKLNSLLASYRRGMNRERFTATVLAIEDDGVEDVYDVQVPGINAFDANGIYAHNCGEQPLLPYEACNLGSLNLANMVREGGVDWERLAETVYWSVRFLDNVIEINEFPLEKIKAMVMGNRKIGLGVMGWADMLFLLRIPYDTEEAVELGRRVMAFIQKEARQASRRLAEERGSFPNIDRSIYRGQKLRNATCTTIAPTGTISMIAGTSSGIEPVFALAYTKNVLDGEGLIEVNPVFQAYIEENFAPDEARLIFQQIAAGTSIHDIKQIPPDMRRVFVTALEIAPEWHIRMQAAFQASTDNAVSKTVNFPPSATREDVRRVYELAYQLGCKGVTVYRSGSREQEVLVSGTKNTAVKTPSGEKTHPRPRPKRTCGVTEQVKTGCGKMYITVNYDQEGLIETFITTGSSGGCSGFTEGVSRLISLALRANIAPEAIIDQLTSVSCPNFLRRRATDKSIVGKSCPDIIGRVLAQELKNWHDHGSYQLPSDFSARALAEISATIENQQASFQPLSPAAEAELIQKGICPECGSNLHFQEGCVTCSCGFSKCG</sequence>
<dbReference type="InterPro" id="IPR030934">
    <property type="entry name" value="Intein_C"/>
</dbReference>
<comment type="catalytic activity">
    <reaction evidence="12 13">
        <text>a 2'-deoxyribonucleoside 5'-diphosphate + [thioredoxin]-disulfide + H2O = a ribonucleoside 5'-diphosphate + [thioredoxin]-dithiol</text>
        <dbReference type="Rhea" id="RHEA:23252"/>
        <dbReference type="Rhea" id="RHEA-COMP:10698"/>
        <dbReference type="Rhea" id="RHEA-COMP:10700"/>
        <dbReference type="ChEBI" id="CHEBI:15377"/>
        <dbReference type="ChEBI" id="CHEBI:29950"/>
        <dbReference type="ChEBI" id="CHEBI:50058"/>
        <dbReference type="ChEBI" id="CHEBI:57930"/>
        <dbReference type="ChEBI" id="CHEBI:73316"/>
        <dbReference type="EC" id="1.17.4.1"/>
    </reaction>
</comment>
<dbReference type="InterPro" id="IPR013509">
    <property type="entry name" value="RNR_lsu_N"/>
</dbReference>
<protein>
    <recommendedName>
        <fullName evidence="13">Ribonucleoside-diphosphate reductase</fullName>
        <ecNumber evidence="13">1.17.4.1</ecNumber>
    </recommendedName>
</protein>
<dbReference type="InterPro" id="IPR004860">
    <property type="entry name" value="LAGLIDADG_dom"/>
</dbReference>
<dbReference type="NCBIfam" id="TIGR01445">
    <property type="entry name" value="intein_Nterm"/>
    <property type="match status" value="1"/>
</dbReference>
<comment type="similarity">
    <text evidence="13">Belongs to the ribonucleoside diphosphate reductase large chain family.</text>
</comment>
<keyword evidence="4" id="KW-0237">DNA synthesis</keyword>
<dbReference type="Pfam" id="PF12637">
    <property type="entry name" value="TSCPD"/>
    <property type="match status" value="1"/>
</dbReference>
<dbReference type="GO" id="GO:0009263">
    <property type="term" value="P:deoxyribonucleotide biosynthetic process"/>
    <property type="evidence" value="ECO:0007669"/>
    <property type="project" value="UniProtKB-KW"/>
</dbReference>
<dbReference type="InterPro" id="IPR050862">
    <property type="entry name" value="RdRp_reductase_class-2"/>
</dbReference>
<evidence type="ECO:0000256" key="14">
    <source>
        <dbReference type="SAM" id="MobiDB-lite"/>
    </source>
</evidence>
<comment type="caution">
    <text evidence="16">The sequence shown here is derived from an EMBL/GenBank/DDBJ whole genome shotgun (WGS) entry which is preliminary data.</text>
</comment>
<comment type="cofactor">
    <cofactor evidence="1">
        <name>adenosylcob(III)alamin</name>
        <dbReference type="ChEBI" id="CHEBI:18408"/>
    </cofactor>
</comment>
<gene>
    <name evidence="16" type="primary">nrdZ</name>
    <name evidence="16" type="ORF">MOMUL_28000</name>
</gene>
<keyword evidence="5" id="KW-0547">Nucleotide-binding</keyword>
<dbReference type="Pfam" id="PF14890">
    <property type="entry name" value="Intein_splicing"/>
    <property type="match status" value="1"/>
</dbReference>
<feature type="region of interest" description="Disordered" evidence="14">
    <location>
        <begin position="960"/>
        <end position="984"/>
    </location>
</feature>
<dbReference type="InterPro" id="IPR004042">
    <property type="entry name" value="Intein_endonuc_central"/>
</dbReference>
<dbReference type="Gene3D" id="3.10.28.10">
    <property type="entry name" value="Homing endonucleases"/>
    <property type="match status" value="1"/>
</dbReference>
<evidence type="ECO:0000256" key="9">
    <source>
        <dbReference type="ARBA" id="ARBA00023116"/>
    </source>
</evidence>
<dbReference type="SMART" id="SM00306">
    <property type="entry name" value="HintN"/>
    <property type="match status" value="1"/>
</dbReference>
<dbReference type="InterPro" id="IPR003586">
    <property type="entry name" value="Hint_dom_C"/>
</dbReference>
<dbReference type="PROSITE" id="PS50819">
    <property type="entry name" value="INTEIN_ENDONUCLEASE"/>
    <property type="match status" value="1"/>
</dbReference>
<evidence type="ECO:0000259" key="15">
    <source>
        <dbReference type="PROSITE" id="PS50819"/>
    </source>
</evidence>
<dbReference type="Gene3D" id="3.20.70.20">
    <property type="match status" value="2"/>
</dbReference>
<dbReference type="GO" id="GO:0004519">
    <property type="term" value="F:endonuclease activity"/>
    <property type="evidence" value="ECO:0007669"/>
    <property type="project" value="InterPro"/>
</dbReference>
<dbReference type="SUPFAM" id="SSF55608">
    <property type="entry name" value="Homing endonucleases"/>
    <property type="match status" value="1"/>
</dbReference>
<dbReference type="GO" id="GO:0016539">
    <property type="term" value="P:intein-mediated protein splicing"/>
    <property type="evidence" value="ECO:0007669"/>
    <property type="project" value="InterPro"/>
</dbReference>
<dbReference type="SMART" id="SM00305">
    <property type="entry name" value="HintC"/>
    <property type="match status" value="1"/>
</dbReference>
<evidence type="ECO:0000256" key="8">
    <source>
        <dbReference type="ARBA" id="ARBA00023002"/>
    </source>
</evidence>
<dbReference type="NCBIfam" id="TIGR01443">
    <property type="entry name" value="intein_Cterm"/>
    <property type="match status" value="1"/>
</dbReference>
<dbReference type="InterPro" id="IPR024434">
    <property type="entry name" value="TSCPD_dom"/>
</dbReference>
<reference evidence="16 17" key="1">
    <citation type="submission" date="2016-02" db="EMBL/GenBank/DDBJ databases">
        <title>Genome sequence of Moorella mulderi DSM 14980.</title>
        <authorList>
            <person name="Poehlein A."/>
            <person name="Daniel R."/>
        </authorList>
    </citation>
    <scope>NUCLEOTIDE SEQUENCE [LARGE SCALE GENOMIC DNA]</scope>
    <source>
        <strain evidence="16 17">DSM 14980</strain>
    </source>
</reference>
<evidence type="ECO:0000256" key="6">
    <source>
        <dbReference type="ARBA" id="ARBA00022813"/>
    </source>
</evidence>
<dbReference type="InterPro" id="IPR027434">
    <property type="entry name" value="Homing_endonucl"/>
</dbReference>
<keyword evidence="9 13" id="KW-0215">Deoxyribonucleotide synthesis</keyword>
<evidence type="ECO:0000313" key="17">
    <source>
        <dbReference type="Proteomes" id="UP000075670"/>
    </source>
</evidence>
<evidence type="ECO:0000256" key="11">
    <source>
        <dbReference type="ARBA" id="ARBA00025437"/>
    </source>
</evidence>
<dbReference type="SUPFAM" id="SSF51998">
    <property type="entry name" value="PFL-like glycyl radical enzymes"/>
    <property type="match status" value="1"/>
</dbReference>
<keyword evidence="10" id="KW-0170">Cobalt</keyword>
<dbReference type="PANTHER" id="PTHR43371:SF1">
    <property type="entry name" value="RIBONUCLEOSIDE-DIPHOSPHATE REDUCTASE"/>
    <property type="match status" value="1"/>
</dbReference>
<dbReference type="AlphaFoldDB" id="A0A151ATI8"/>
<dbReference type="GO" id="GO:0005524">
    <property type="term" value="F:ATP binding"/>
    <property type="evidence" value="ECO:0007669"/>
    <property type="project" value="InterPro"/>
</dbReference>
<dbReference type="EMBL" id="LTBC01000018">
    <property type="protein sequence ID" value="KYH30925.1"/>
    <property type="molecule type" value="Genomic_DNA"/>
</dbReference>
<evidence type="ECO:0000313" key="16">
    <source>
        <dbReference type="EMBL" id="KYH30925.1"/>
    </source>
</evidence>
<keyword evidence="17" id="KW-1185">Reference proteome</keyword>
<dbReference type="Gene3D" id="2.170.16.10">
    <property type="entry name" value="Hedgehog/Intein (Hint) domain"/>
    <property type="match status" value="1"/>
</dbReference>
<dbReference type="InterPro" id="IPR006142">
    <property type="entry name" value="INTEIN"/>
</dbReference>
<proteinExistence type="inferred from homology"/>
<keyword evidence="8 13" id="KW-0560">Oxidoreductase</keyword>
<dbReference type="Pfam" id="PF02867">
    <property type="entry name" value="Ribonuc_red_lgC"/>
    <property type="match status" value="2"/>
</dbReference>
<keyword evidence="6" id="KW-0068">Autocatalytic cleavage</keyword>
<dbReference type="CDD" id="cd00081">
    <property type="entry name" value="Hint"/>
    <property type="match status" value="1"/>
</dbReference>
<evidence type="ECO:0000256" key="5">
    <source>
        <dbReference type="ARBA" id="ARBA00022741"/>
    </source>
</evidence>
<dbReference type="PROSITE" id="PS50818">
    <property type="entry name" value="INTEIN_C_TER"/>
    <property type="match status" value="1"/>
</dbReference>
<evidence type="ECO:0000256" key="12">
    <source>
        <dbReference type="ARBA" id="ARBA00047754"/>
    </source>
</evidence>
<evidence type="ECO:0000256" key="1">
    <source>
        <dbReference type="ARBA" id="ARBA00001922"/>
    </source>
</evidence>
<evidence type="ECO:0000256" key="3">
    <source>
        <dbReference type="ARBA" id="ARBA00022628"/>
    </source>
</evidence>
<dbReference type="Pfam" id="PF00317">
    <property type="entry name" value="Ribonuc_red_lgN"/>
    <property type="match status" value="1"/>
</dbReference>
<dbReference type="SUPFAM" id="SSF48168">
    <property type="entry name" value="R1 subunit of ribonucleotide reductase, N-terminal domain"/>
    <property type="match status" value="1"/>
</dbReference>
<evidence type="ECO:0000256" key="13">
    <source>
        <dbReference type="RuleBase" id="RU003410"/>
    </source>
</evidence>
<dbReference type="PROSITE" id="PS50817">
    <property type="entry name" value="INTEIN_N_TER"/>
    <property type="match status" value="1"/>
</dbReference>
<dbReference type="Pfam" id="PF14528">
    <property type="entry name" value="LAGLIDADG_3"/>
    <property type="match status" value="1"/>
</dbReference>
<keyword evidence="7" id="KW-0651">Protein splicing</keyword>
<comment type="function">
    <text evidence="13">Provides the precursors necessary for DNA synthesis. Catalyzes the biosynthesis of deoxyribonucleotides from the corresponding ribonucleotides.</text>
</comment>
<evidence type="ECO:0000256" key="7">
    <source>
        <dbReference type="ARBA" id="ARBA00023000"/>
    </source>
</evidence>
<dbReference type="PRINTS" id="PR00379">
    <property type="entry name" value="INTEIN"/>
</dbReference>
<dbReference type="GO" id="GO:0004748">
    <property type="term" value="F:ribonucleoside-diphosphate reductase activity, thioredoxin disulfide as acceptor"/>
    <property type="evidence" value="ECO:0007669"/>
    <property type="project" value="UniProtKB-EC"/>
</dbReference>
<dbReference type="Proteomes" id="UP000075670">
    <property type="component" value="Unassembled WGS sequence"/>
</dbReference>
<dbReference type="GO" id="GO:0031419">
    <property type="term" value="F:cobalamin binding"/>
    <property type="evidence" value="ECO:0007669"/>
    <property type="project" value="UniProtKB-KW"/>
</dbReference>
<feature type="domain" description="DOD-type homing endonuclease" evidence="15">
    <location>
        <begin position="408"/>
        <end position="556"/>
    </location>
</feature>
<accession>A0A151ATI8</accession>
<comment type="similarity">
    <text evidence="2">Belongs to the ribonucleoside diphosphate reductase class-2 family.</text>
</comment>
<dbReference type="InterPro" id="IPR006141">
    <property type="entry name" value="Intein_N"/>
</dbReference>
<dbReference type="EC" id="1.17.4.1" evidence="13"/>
<evidence type="ECO:0000256" key="10">
    <source>
        <dbReference type="ARBA" id="ARBA00023285"/>
    </source>
</evidence>
<dbReference type="InterPro" id="IPR008926">
    <property type="entry name" value="RNR_R1-su_N"/>
</dbReference>
<dbReference type="PATRIC" id="fig|1122241.3.peg.2975"/>
<dbReference type="SUPFAM" id="SSF51294">
    <property type="entry name" value="Hedgehog/intein (Hint) domain"/>
    <property type="match status" value="1"/>
</dbReference>
<evidence type="ECO:0000256" key="2">
    <source>
        <dbReference type="ARBA" id="ARBA00007405"/>
    </source>
</evidence>
<dbReference type="UniPathway" id="UPA00326"/>
<dbReference type="InterPro" id="IPR036844">
    <property type="entry name" value="Hint_dom_sf"/>
</dbReference>
<keyword evidence="3" id="KW-0846">Cobalamin</keyword>
<dbReference type="InterPro" id="IPR000788">
    <property type="entry name" value="RNR_lg_C"/>
</dbReference>
<dbReference type="PANTHER" id="PTHR43371">
    <property type="entry name" value="VITAMIN B12-DEPENDENT RIBONUCLEOTIDE REDUCTASE"/>
    <property type="match status" value="1"/>
</dbReference>
<name>A0A151ATI8_9FIRM</name>
<comment type="function">
    <text evidence="11">Catalyzes the reduction of ribonucleotides to deoxyribonucleotides. May function to provide a pool of deoxyribonucleotide precursors for DNA repair during oxygen limitation and/or for immediate growth after restoration of oxygen.</text>
</comment>
<dbReference type="InterPro" id="IPR003587">
    <property type="entry name" value="Hint_dom_N"/>
</dbReference>
<evidence type="ECO:0000256" key="4">
    <source>
        <dbReference type="ARBA" id="ARBA00022634"/>
    </source>
</evidence>